<dbReference type="GO" id="GO:0016787">
    <property type="term" value="F:hydrolase activity"/>
    <property type="evidence" value="ECO:0007669"/>
    <property type="project" value="UniProtKB-KW"/>
</dbReference>
<dbReference type="InterPro" id="IPR032710">
    <property type="entry name" value="NTF2-like_dom_sf"/>
</dbReference>
<gene>
    <name evidence="3" type="ORF">BMF97_09880</name>
</gene>
<keyword evidence="3" id="KW-0378">Hydrolase</keyword>
<dbReference type="OrthoDB" id="1357763at2"/>
<evidence type="ECO:0000313" key="3">
    <source>
        <dbReference type="EMBL" id="OOH95143.1"/>
    </source>
</evidence>
<dbReference type="Pfam" id="PF00144">
    <property type="entry name" value="Beta-lactamase"/>
    <property type="match status" value="1"/>
</dbReference>
<proteinExistence type="predicted"/>
<feature type="signal peptide" evidence="1">
    <location>
        <begin position="1"/>
        <end position="20"/>
    </location>
</feature>
<dbReference type="AlphaFoldDB" id="A0A1T3EZR1"/>
<sequence>MKKSIPILLLFLILFSPAYAQLKPSDALYKTIMSKDSLLFSVGFNTCNVGEVERTLSDRFEFYHDKDGVADKNKFMADFKKGLCRTPDTFQAKRVLLKNSTEIYPMYKDGKLYAAIQNGTHQFFEKEINQPEHFGSTAKFTHLWMLENGNWKLFRSLSFDHQLKQLTVEKNNIFDHDAAIENWLKENKVPTLGLGIIEDGQLKQVKVFGDIKPGVSAPYNTYFNVASLTKPVTAMVALRLVSMGKWNLDEPLYKYWTDPDIVNDPRHKKLTTRLILSHQTGLPNWRWKNEDKKLSFQFDPGTKYQYSGEGFEYLRKVLEKKFGKTLDQLAKELIFQPLKMNDTNYIWDRNTDESRFAIGYNKEGKPYPTDKRKTANAADDLITTIEDYGKFMVNIMNGGNLKPEVYKDMIKKQVKTGADKSFGLGFEIYDLGNGEYALSHGGSDNGTQCIVFILPQTRKGILIFTNADDGYKVYEKLILQYLGEQGRKIVNTEMKK</sequence>
<dbReference type="PANTHER" id="PTHR43283:SF18">
    <property type="match status" value="1"/>
</dbReference>
<evidence type="ECO:0000256" key="1">
    <source>
        <dbReference type="SAM" id="SignalP"/>
    </source>
</evidence>
<evidence type="ECO:0000313" key="4">
    <source>
        <dbReference type="Proteomes" id="UP000188947"/>
    </source>
</evidence>
<dbReference type="InterPro" id="IPR050789">
    <property type="entry name" value="Diverse_Enzym_Activities"/>
</dbReference>
<dbReference type="InterPro" id="IPR001466">
    <property type="entry name" value="Beta-lactam-related"/>
</dbReference>
<dbReference type="STRING" id="238.BBD35_00545"/>
<name>A0A1T3EZR1_ELIME</name>
<protein>
    <submittedName>
        <fullName evidence="3">Serine hydrolase</fullName>
    </submittedName>
</protein>
<dbReference type="SUPFAM" id="SSF54427">
    <property type="entry name" value="NTF2-like"/>
    <property type="match status" value="1"/>
</dbReference>
<dbReference type="EMBL" id="MPOG01000011">
    <property type="protein sequence ID" value="OOH95143.1"/>
    <property type="molecule type" value="Genomic_DNA"/>
</dbReference>
<feature type="domain" description="Beta-lactamase-related" evidence="2">
    <location>
        <begin position="177"/>
        <end position="470"/>
    </location>
</feature>
<dbReference type="SUPFAM" id="SSF56601">
    <property type="entry name" value="beta-lactamase/transpeptidase-like"/>
    <property type="match status" value="1"/>
</dbReference>
<comment type="caution">
    <text evidence="3">The sequence shown here is derived from an EMBL/GenBank/DDBJ whole genome shotgun (WGS) entry which is preliminary data.</text>
</comment>
<dbReference type="Proteomes" id="UP000188947">
    <property type="component" value="Unassembled WGS sequence"/>
</dbReference>
<dbReference type="Gene3D" id="3.10.450.50">
    <property type="match status" value="1"/>
</dbReference>
<dbReference type="Gene3D" id="3.40.710.10">
    <property type="entry name" value="DD-peptidase/beta-lactamase superfamily"/>
    <property type="match status" value="1"/>
</dbReference>
<keyword evidence="4" id="KW-1185">Reference proteome</keyword>
<dbReference type="eggNOG" id="COG1680">
    <property type="taxonomic scope" value="Bacteria"/>
</dbReference>
<accession>A0A1T3EZR1</accession>
<organism evidence="3 4">
    <name type="scientific">Elizabethkingia meningoseptica</name>
    <name type="common">Chryseobacterium meningosepticum</name>
    <dbReference type="NCBI Taxonomy" id="238"/>
    <lineage>
        <taxon>Bacteria</taxon>
        <taxon>Pseudomonadati</taxon>
        <taxon>Bacteroidota</taxon>
        <taxon>Flavobacteriia</taxon>
        <taxon>Flavobacteriales</taxon>
        <taxon>Weeksellaceae</taxon>
        <taxon>Elizabethkingia</taxon>
    </lineage>
</organism>
<reference evidence="3 4" key="1">
    <citation type="submission" date="2016-11" db="EMBL/GenBank/DDBJ databases">
        <title>Genome sequence and comparative genomic analysis of clinical strain Elizabethkingia meningoseptica 61421 PRCM.</title>
        <authorList>
            <person name="Wang M."/>
            <person name="Hu S."/>
            <person name="Cao L."/>
            <person name="Jiang T."/>
            <person name="Zhou Y."/>
            <person name="Ming D."/>
        </authorList>
    </citation>
    <scope>NUCLEOTIDE SEQUENCE [LARGE SCALE GENOMIC DNA]</scope>
    <source>
        <strain evidence="3 4">61421 PRCM</strain>
    </source>
</reference>
<evidence type="ECO:0000259" key="2">
    <source>
        <dbReference type="Pfam" id="PF00144"/>
    </source>
</evidence>
<dbReference type="InterPro" id="IPR012338">
    <property type="entry name" value="Beta-lactam/transpept-like"/>
</dbReference>
<dbReference type="RefSeq" id="WP_070904181.1">
    <property type="nucleotide sequence ID" value="NZ_CP016378.1"/>
</dbReference>
<keyword evidence="1" id="KW-0732">Signal</keyword>
<dbReference type="PANTHER" id="PTHR43283">
    <property type="entry name" value="BETA-LACTAMASE-RELATED"/>
    <property type="match status" value="1"/>
</dbReference>
<feature type="chain" id="PRO_5030034587" evidence="1">
    <location>
        <begin position="21"/>
        <end position="496"/>
    </location>
</feature>